<evidence type="ECO:0008006" key="4">
    <source>
        <dbReference type="Google" id="ProtNLM"/>
    </source>
</evidence>
<feature type="region of interest" description="Disordered" evidence="1">
    <location>
        <begin position="93"/>
        <end position="112"/>
    </location>
</feature>
<evidence type="ECO:0000313" key="3">
    <source>
        <dbReference type="Proteomes" id="UP001165079"/>
    </source>
</evidence>
<organism evidence="2 3">
    <name type="scientific">Actinorhabdospora filicis</name>
    <dbReference type="NCBI Taxonomy" id="1785913"/>
    <lineage>
        <taxon>Bacteria</taxon>
        <taxon>Bacillati</taxon>
        <taxon>Actinomycetota</taxon>
        <taxon>Actinomycetes</taxon>
        <taxon>Micromonosporales</taxon>
        <taxon>Micromonosporaceae</taxon>
        <taxon>Actinorhabdospora</taxon>
    </lineage>
</organism>
<keyword evidence="3" id="KW-1185">Reference proteome</keyword>
<dbReference type="Pfam" id="PF14428">
    <property type="entry name" value="DddA-like"/>
    <property type="match status" value="1"/>
</dbReference>
<dbReference type="InterPro" id="IPR032724">
    <property type="entry name" value="SCP1.201-like"/>
</dbReference>
<dbReference type="Proteomes" id="UP001165079">
    <property type="component" value="Unassembled WGS sequence"/>
</dbReference>
<gene>
    <name evidence="2" type="ORF">Afil01_07660</name>
</gene>
<dbReference type="AlphaFoldDB" id="A0A9W6SEZ4"/>
<comment type="caution">
    <text evidence="2">The sequence shown here is derived from an EMBL/GenBank/DDBJ whole genome shotgun (WGS) entry which is preliminary data.</text>
</comment>
<dbReference type="EMBL" id="BSTX01000001">
    <property type="protein sequence ID" value="GLZ75959.1"/>
    <property type="molecule type" value="Genomic_DNA"/>
</dbReference>
<proteinExistence type="predicted"/>
<protein>
    <recommendedName>
        <fullName evidence="4">Nucleic acid/nucleotide deaminase of polymorphic system toxin</fullName>
    </recommendedName>
</protein>
<accession>A0A9W6SEZ4</accession>
<sequence length="274" mass="30011">MIVGPFEEFMGKARRGLETLAEAFGLLRAAQEKNGLARAELSSATEGTGNARIDASLSRLEQVGEALAEGLTHGIAGRETFAEYLTDIGAGAALGASEPPSTGERPAAVAPEPEPLQLRDFRAEREHPEAKEAIRRVGWPRNSVGNTSARAHLYDEHGNRMGDTYTPDTPDDHPHWDDLKPEWNNPENTTTSWHVEGRMAKAIRDSGLTRAAVYLNIRRCGGVSDTRPRPDPKGCTENFRHTLKAGTVVYVYVIQENGRTFRQRVTGTGKALKE</sequence>
<name>A0A9W6SEZ4_9ACTN</name>
<evidence type="ECO:0000256" key="1">
    <source>
        <dbReference type="SAM" id="MobiDB-lite"/>
    </source>
</evidence>
<evidence type="ECO:0000313" key="2">
    <source>
        <dbReference type="EMBL" id="GLZ75959.1"/>
    </source>
</evidence>
<reference evidence="2" key="1">
    <citation type="submission" date="2023-03" db="EMBL/GenBank/DDBJ databases">
        <title>Actinorhabdospora filicis NBRC 111898.</title>
        <authorList>
            <person name="Ichikawa N."/>
            <person name="Sato H."/>
            <person name="Tonouchi N."/>
        </authorList>
    </citation>
    <scope>NUCLEOTIDE SEQUENCE</scope>
    <source>
        <strain evidence="2">NBRC 111898</strain>
    </source>
</reference>